<keyword evidence="2" id="KW-1185">Reference proteome</keyword>
<reference evidence="1" key="1">
    <citation type="submission" date="2011-09" db="EMBL/GenBank/DDBJ databases">
        <title>The permanent draft genome of Mucilaginibacter paludis DSM 18603.</title>
        <authorList>
            <consortium name="US DOE Joint Genome Institute (JGI-PGF)"/>
            <person name="Lucas S."/>
            <person name="Han J."/>
            <person name="Lapidus A."/>
            <person name="Bruce D."/>
            <person name="Goodwin L."/>
            <person name="Pitluck S."/>
            <person name="Peters L."/>
            <person name="Kyrpides N."/>
            <person name="Mavromatis K."/>
            <person name="Ivanova N."/>
            <person name="Mikhailova N."/>
            <person name="Held B."/>
            <person name="Detter J.C."/>
            <person name="Tapia R."/>
            <person name="Han C."/>
            <person name="Land M."/>
            <person name="Hauser L."/>
            <person name="Markowitz V."/>
            <person name="Cheng J.-F."/>
            <person name="Hugenholtz P."/>
            <person name="Woyke T."/>
            <person name="Wu D."/>
            <person name="Tindall B."/>
            <person name="Brambilla E."/>
            <person name="Klenk H.-P."/>
            <person name="Eisen J.A."/>
        </authorList>
    </citation>
    <scope>NUCLEOTIDE SEQUENCE [LARGE SCALE GENOMIC DNA]</scope>
    <source>
        <strain evidence="1">DSM 18603</strain>
    </source>
</reference>
<dbReference type="EMBL" id="CM001403">
    <property type="protein sequence ID" value="EHQ27150.1"/>
    <property type="molecule type" value="Genomic_DNA"/>
</dbReference>
<dbReference type="STRING" id="714943.Mucpa_3045"/>
<dbReference type="AlphaFoldDB" id="H1YDC4"/>
<accession>H1YDC4</accession>
<proteinExistence type="predicted"/>
<dbReference type="Proteomes" id="UP000002774">
    <property type="component" value="Chromosome"/>
</dbReference>
<sequence>MTDSASQKNSNDVLNLHDLLRCTGKVRKGQTARRAGFGLWVEGSGSLDFLVTFCVKTKVTALRAAIERADALI</sequence>
<evidence type="ECO:0000313" key="1">
    <source>
        <dbReference type="EMBL" id="EHQ27150.1"/>
    </source>
</evidence>
<name>H1YDC4_9SPHI</name>
<organism evidence="1 2">
    <name type="scientific">Mucilaginibacter paludis DSM 18603</name>
    <dbReference type="NCBI Taxonomy" id="714943"/>
    <lineage>
        <taxon>Bacteria</taxon>
        <taxon>Pseudomonadati</taxon>
        <taxon>Bacteroidota</taxon>
        <taxon>Sphingobacteriia</taxon>
        <taxon>Sphingobacteriales</taxon>
        <taxon>Sphingobacteriaceae</taxon>
        <taxon>Mucilaginibacter</taxon>
    </lineage>
</organism>
<evidence type="ECO:0000313" key="2">
    <source>
        <dbReference type="Proteomes" id="UP000002774"/>
    </source>
</evidence>
<protein>
    <submittedName>
        <fullName evidence="1">Uncharacterized protein</fullName>
    </submittedName>
</protein>
<gene>
    <name evidence="1" type="ORF">Mucpa_3045</name>
</gene>
<dbReference type="HOGENOM" id="CLU_2700721_0_0_10"/>